<dbReference type="EMBL" id="CP000472">
    <property type="protein sequence ID" value="ACJ31760.1"/>
    <property type="molecule type" value="Genomic_DNA"/>
</dbReference>
<name>B8CVT4_SHEPW</name>
<dbReference type="Proteomes" id="UP000000753">
    <property type="component" value="Chromosome"/>
</dbReference>
<keyword evidence="2" id="KW-1185">Reference proteome</keyword>
<sequence length="62" mass="7062">MQVEFYNTKSHVSETKHISQALLILLSKGLPLEELPKTKALILAGDKFQFRNTYSISLLTKK</sequence>
<protein>
    <submittedName>
        <fullName evidence="1">Uncharacterized protein</fullName>
    </submittedName>
</protein>
<evidence type="ECO:0000313" key="1">
    <source>
        <dbReference type="EMBL" id="ACJ31760.1"/>
    </source>
</evidence>
<gene>
    <name evidence="1" type="ordered locus">swp_5145</name>
</gene>
<evidence type="ECO:0000313" key="2">
    <source>
        <dbReference type="Proteomes" id="UP000000753"/>
    </source>
</evidence>
<reference evidence="1 2" key="1">
    <citation type="journal article" date="2008" name="PLoS ONE">
        <title>Environmental adaptation: genomic analysis of the piezotolerant and psychrotolerant deep-sea iron reducing bacterium Shewanella piezotolerans WP3.</title>
        <authorList>
            <person name="Wang F."/>
            <person name="Wang J."/>
            <person name="Jian H."/>
            <person name="Zhang B."/>
            <person name="Li S."/>
            <person name="Wang F."/>
            <person name="Zeng X."/>
            <person name="Gao L."/>
            <person name="Bartlett D.H."/>
            <person name="Yu J."/>
            <person name="Hu S."/>
            <person name="Xiao X."/>
        </authorList>
    </citation>
    <scope>NUCLEOTIDE SEQUENCE [LARGE SCALE GENOMIC DNA]</scope>
    <source>
        <strain evidence="2">WP3 / JCM 13877</strain>
    </source>
</reference>
<dbReference type="KEGG" id="swp:swp_5145"/>
<dbReference type="HOGENOM" id="CLU_2901766_0_0_6"/>
<accession>B8CVT4</accession>
<dbReference type="STRING" id="225849.swp_5145"/>
<dbReference type="AlphaFoldDB" id="B8CVT4"/>
<organism evidence="1 2">
    <name type="scientific">Shewanella piezotolerans (strain WP3 / JCM 13877)</name>
    <dbReference type="NCBI Taxonomy" id="225849"/>
    <lineage>
        <taxon>Bacteria</taxon>
        <taxon>Pseudomonadati</taxon>
        <taxon>Pseudomonadota</taxon>
        <taxon>Gammaproteobacteria</taxon>
        <taxon>Alteromonadales</taxon>
        <taxon>Shewanellaceae</taxon>
        <taxon>Shewanella</taxon>
    </lineage>
</organism>
<proteinExistence type="predicted"/>